<evidence type="ECO:0000313" key="1">
    <source>
        <dbReference type="EMBL" id="QTA88775.1"/>
    </source>
</evidence>
<reference evidence="1" key="1">
    <citation type="journal article" date="2021" name="Microb. Physiol.">
        <title>Proteogenomic Insights into the Physiology of Marine, Sulfate-Reducing, Filamentous Desulfonema limicola and Desulfonema magnum.</title>
        <authorList>
            <person name="Schnaars V."/>
            <person name="Wohlbrand L."/>
            <person name="Scheve S."/>
            <person name="Hinrichs C."/>
            <person name="Reinhardt R."/>
            <person name="Rabus R."/>
        </authorList>
    </citation>
    <scope>NUCLEOTIDE SEQUENCE</scope>
    <source>
        <strain evidence="1">4be13</strain>
    </source>
</reference>
<gene>
    <name evidence="1" type="ORF">dnm_048220</name>
</gene>
<dbReference type="AlphaFoldDB" id="A0A975BNM5"/>
<name>A0A975BNM5_9BACT</name>
<sequence length="46" mass="5332">MLFLKIYGVWNMAATLYVRSLQLHEVFSSQKNFRIIHRICGGGFVS</sequence>
<accession>A0A975BNM5</accession>
<dbReference type="EMBL" id="CP061800">
    <property type="protein sequence ID" value="QTA88775.1"/>
    <property type="molecule type" value="Genomic_DNA"/>
</dbReference>
<proteinExistence type="predicted"/>
<protein>
    <submittedName>
        <fullName evidence="1">Uncharacterized protein</fullName>
    </submittedName>
</protein>
<organism evidence="1 2">
    <name type="scientific">Desulfonema magnum</name>
    <dbReference type="NCBI Taxonomy" id="45655"/>
    <lineage>
        <taxon>Bacteria</taxon>
        <taxon>Pseudomonadati</taxon>
        <taxon>Thermodesulfobacteriota</taxon>
        <taxon>Desulfobacteria</taxon>
        <taxon>Desulfobacterales</taxon>
        <taxon>Desulfococcaceae</taxon>
        <taxon>Desulfonema</taxon>
    </lineage>
</organism>
<dbReference type="Proteomes" id="UP000663722">
    <property type="component" value="Chromosome"/>
</dbReference>
<dbReference type="KEGG" id="dmm:dnm_048220"/>
<evidence type="ECO:0000313" key="2">
    <source>
        <dbReference type="Proteomes" id="UP000663722"/>
    </source>
</evidence>
<keyword evidence="2" id="KW-1185">Reference proteome</keyword>